<dbReference type="FunFam" id="3.40.50.720:FF:000329">
    <property type="entry name" value="Corticosteroid 11-beta-dehydrogenase isozyme 1"/>
    <property type="match status" value="1"/>
</dbReference>
<comment type="caution">
    <text evidence="4">The sequence shown here is derived from an EMBL/GenBank/DDBJ whole genome shotgun (WGS) entry which is preliminary data.</text>
</comment>
<dbReference type="PRINTS" id="PR00081">
    <property type="entry name" value="GDHRDH"/>
</dbReference>
<organism evidence="4 5">
    <name type="scientific">Culter alburnus</name>
    <name type="common">Topmouth culter</name>
    <dbReference type="NCBI Taxonomy" id="194366"/>
    <lineage>
        <taxon>Eukaryota</taxon>
        <taxon>Metazoa</taxon>
        <taxon>Chordata</taxon>
        <taxon>Craniata</taxon>
        <taxon>Vertebrata</taxon>
        <taxon>Euteleostomi</taxon>
        <taxon>Actinopterygii</taxon>
        <taxon>Neopterygii</taxon>
        <taxon>Teleostei</taxon>
        <taxon>Ostariophysi</taxon>
        <taxon>Cypriniformes</taxon>
        <taxon>Xenocyprididae</taxon>
        <taxon>Xenocypridinae</taxon>
        <taxon>Culter</taxon>
    </lineage>
</organism>
<evidence type="ECO:0000313" key="5">
    <source>
        <dbReference type="Proteomes" id="UP001479290"/>
    </source>
</evidence>
<keyword evidence="5" id="KW-1185">Reference proteome</keyword>
<dbReference type="Gene3D" id="3.40.50.720">
    <property type="entry name" value="NAD(P)-binding Rossmann-like Domain"/>
    <property type="match status" value="1"/>
</dbReference>
<evidence type="ECO:0000256" key="2">
    <source>
        <dbReference type="ARBA" id="ARBA00023002"/>
    </source>
</evidence>
<dbReference type="CDD" id="cd05332">
    <property type="entry name" value="11beta-HSD1_like_SDR_c"/>
    <property type="match status" value="1"/>
</dbReference>
<dbReference type="GO" id="GO:0016491">
    <property type="term" value="F:oxidoreductase activity"/>
    <property type="evidence" value="ECO:0007669"/>
    <property type="project" value="UniProtKB-KW"/>
</dbReference>
<dbReference type="InterPro" id="IPR036291">
    <property type="entry name" value="NAD(P)-bd_dom_sf"/>
</dbReference>
<dbReference type="PROSITE" id="PS00061">
    <property type="entry name" value="ADH_SHORT"/>
    <property type="match status" value="1"/>
</dbReference>
<dbReference type="PANTHER" id="PTHR44279:SF2">
    <property type="entry name" value="HYDROXYSTEROID (11-BETA) DEHYDROGENASE 1-LIKE B-RELATED"/>
    <property type="match status" value="1"/>
</dbReference>
<keyword evidence="2" id="KW-0560">Oxidoreductase</keyword>
<evidence type="ECO:0008006" key="6">
    <source>
        <dbReference type="Google" id="ProtNLM"/>
    </source>
</evidence>
<dbReference type="AlphaFoldDB" id="A0AAW2A4R9"/>
<dbReference type="InterPro" id="IPR002347">
    <property type="entry name" value="SDR_fam"/>
</dbReference>
<evidence type="ECO:0000256" key="3">
    <source>
        <dbReference type="SAM" id="SignalP"/>
    </source>
</evidence>
<proteinExistence type="inferred from homology"/>
<accession>A0AAW2A4R9</accession>
<dbReference type="Pfam" id="PF00106">
    <property type="entry name" value="adh_short"/>
    <property type="match status" value="1"/>
</dbReference>
<dbReference type="EMBL" id="JAWDJR010000010">
    <property type="protein sequence ID" value="KAK9967534.1"/>
    <property type="molecule type" value="Genomic_DNA"/>
</dbReference>
<evidence type="ECO:0000256" key="1">
    <source>
        <dbReference type="ARBA" id="ARBA00006484"/>
    </source>
</evidence>
<feature type="signal peptide" evidence="3">
    <location>
        <begin position="1"/>
        <end position="23"/>
    </location>
</feature>
<dbReference type="InterPro" id="IPR020904">
    <property type="entry name" value="Sc_DH/Rdtase_CS"/>
</dbReference>
<dbReference type="Proteomes" id="UP001479290">
    <property type="component" value="Unassembled WGS sequence"/>
</dbReference>
<keyword evidence="3" id="KW-0732">Signal</keyword>
<evidence type="ECO:0000313" key="4">
    <source>
        <dbReference type="EMBL" id="KAK9967534.1"/>
    </source>
</evidence>
<sequence>MKLYAKLLLLCSLSVAFIAVRWSASPFNEESLKGARVLVTGASTGIGEQLAYHYARLGAQLVITARRGNVLEEVVRKCREMGAQRAFFMPADMASPSDAERVVQYAIEQLGGLDFLVLNHIGPSPYGMWNGDVEHTRWLLEVNFLSYLQMAQKALPTLEKSKGSIVVVSSLLGKLCGPFALPYAATKFALNGFFGGLQHELAMQKSNVSITMCILGLIDTDSAMEKIKGYINMTAYPAHDAARHIIEAGASRQSETFYPWYTYYACLFRDWFPYFRDQAIQNSYTYNP</sequence>
<dbReference type="InterPro" id="IPR051253">
    <property type="entry name" value="11-beta-HSD"/>
</dbReference>
<comment type="similarity">
    <text evidence="1">Belongs to the short-chain dehydrogenases/reductases (SDR) family.</text>
</comment>
<name>A0AAW2A4R9_CULAL</name>
<dbReference type="SUPFAM" id="SSF51735">
    <property type="entry name" value="NAD(P)-binding Rossmann-fold domains"/>
    <property type="match status" value="1"/>
</dbReference>
<feature type="chain" id="PRO_5043463891" description="Hydroxysteroid 11-beta-dehydrogenase 1-like protein" evidence="3">
    <location>
        <begin position="24"/>
        <end position="288"/>
    </location>
</feature>
<dbReference type="PANTHER" id="PTHR44279">
    <property type="entry name" value="HYDROXYSTEROID (11-BETA) DEHYDROGENASE 1-LIKE B-RELATED"/>
    <property type="match status" value="1"/>
</dbReference>
<reference evidence="4 5" key="1">
    <citation type="submission" date="2024-05" db="EMBL/GenBank/DDBJ databases">
        <title>A high-quality chromosomal-level genome assembly of Topmouth culter (Culter alburnus).</title>
        <authorList>
            <person name="Zhao H."/>
        </authorList>
    </citation>
    <scope>NUCLEOTIDE SEQUENCE [LARGE SCALE GENOMIC DNA]</scope>
    <source>
        <strain evidence="4">CATC2023</strain>
        <tissue evidence="4">Muscle</tissue>
    </source>
</reference>
<gene>
    <name evidence="4" type="ORF">ABG768_001930</name>
</gene>
<protein>
    <recommendedName>
        <fullName evidence="6">Hydroxysteroid 11-beta-dehydrogenase 1-like protein</fullName>
    </recommendedName>
</protein>